<dbReference type="PANTHER" id="PTHR10869">
    <property type="entry name" value="PROLYL 4-HYDROXYLASE ALPHA SUBUNIT"/>
    <property type="match status" value="1"/>
</dbReference>
<dbReference type="AlphaFoldDB" id="A0A2V0NPR8"/>
<keyword evidence="11" id="KW-1185">Reference proteome</keyword>
<dbReference type="InterPro" id="IPR045054">
    <property type="entry name" value="P4HA-like"/>
</dbReference>
<evidence type="ECO:0000259" key="9">
    <source>
        <dbReference type="PROSITE" id="PS51471"/>
    </source>
</evidence>
<keyword evidence="5" id="KW-0560">Oxidoreductase</keyword>
<evidence type="ECO:0000256" key="8">
    <source>
        <dbReference type="SAM" id="SignalP"/>
    </source>
</evidence>
<comment type="caution">
    <text evidence="10">The sequence shown here is derived from an EMBL/GenBank/DDBJ whole genome shotgun (WGS) entry which is preliminary data.</text>
</comment>
<dbReference type="SMART" id="SM00702">
    <property type="entry name" value="P4Hc"/>
    <property type="match status" value="1"/>
</dbReference>
<evidence type="ECO:0000313" key="11">
    <source>
        <dbReference type="Proteomes" id="UP000247498"/>
    </source>
</evidence>
<evidence type="ECO:0000256" key="6">
    <source>
        <dbReference type="ARBA" id="ARBA00023004"/>
    </source>
</evidence>
<evidence type="ECO:0000313" key="10">
    <source>
        <dbReference type="EMBL" id="GBF89628.1"/>
    </source>
</evidence>
<dbReference type="InterPro" id="IPR005123">
    <property type="entry name" value="Oxoglu/Fe-dep_dioxygenase_dom"/>
</dbReference>
<evidence type="ECO:0000256" key="3">
    <source>
        <dbReference type="ARBA" id="ARBA00022723"/>
    </source>
</evidence>
<keyword evidence="3" id="KW-0479">Metal-binding</keyword>
<dbReference type="InParanoid" id="A0A2V0NPR8"/>
<feature type="chain" id="PRO_5015847015" description="Fe2OG dioxygenase domain-containing protein" evidence="8">
    <location>
        <begin position="21"/>
        <end position="359"/>
    </location>
</feature>
<dbReference type="GO" id="GO:0005789">
    <property type="term" value="C:endoplasmic reticulum membrane"/>
    <property type="evidence" value="ECO:0007669"/>
    <property type="project" value="UniProtKB-SubCell"/>
</dbReference>
<gene>
    <name evidence="10" type="ORF">Rsub_02346</name>
</gene>
<sequence>MLEKPLAALAALCLLAGALGRAPPGEDAFVGWLGDASGGHQLHDRPAADPPSRTWVRTLSWAPRAFAFHGFLSDEECEHIKRLAAPQMKRSMVFYDGGNQMDDYRTSFGAFISRRCDYVIARVGARVADWVRIPETHAEDMQVLRYGPDQFYEAHMDTLDDDVWGPRLATVLLYLSDVEEGGETAFRGSGSWADPGLPAAMGPASNCTRGGVAFKPKKGDALLFWSVQPDGTTEDPASLHAGCPVLAGVKWVATIWIRARPFKPDAFEAAEEDPPDPGLCIDASPHCKEWAAVGRCEANPVLMVGAPDAPGSCRNACRACPPCPPPGGGAACYNFRRRAAGFLEAAPSEAHLFPAAASG</sequence>
<dbReference type="InterPro" id="IPR044862">
    <property type="entry name" value="Pro_4_hyd_alph_FE2OG_OXY"/>
</dbReference>
<keyword evidence="4" id="KW-0223">Dioxygenase</keyword>
<keyword evidence="8" id="KW-0732">Signal</keyword>
<dbReference type="GO" id="GO:0005506">
    <property type="term" value="F:iron ion binding"/>
    <property type="evidence" value="ECO:0007669"/>
    <property type="project" value="InterPro"/>
</dbReference>
<evidence type="ECO:0000256" key="2">
    <source>
        <dbReference type="ARBA" id="ARBA00004648"/>
    </source>
</evidence>
<dbReference type="GO" id="GO:0031418">
    <property type="term" value="F:L-ascorbic acid binding"/>
    <property type="evidence" value="ECO:0007669"/>
    <property type="project" value="InterPro"/>
</dbReference>
<name>A0A2V0NPR8_9CHLO</name>
<comment type="catalytic activity">
    <reaction evidence="7">
        <text>L-prolyl-[collagen] + 2-oxoglutarate + O2 = trans-4-hydroxy-L-prolyl-[collagen] + succinate + CO2</text>
        <dbReference type="Rhea" id="RHEA:18945"/>
        <dbReference type="Rhea" id="RHEA-COMP:11676"/>
        <dbReference type="Rhea" id="RHEA-COMP:11680"/>
        <dbReference type="ChEBI" id="CHEBI:15379"/>
        <dbReference type="ChEBI" id="CHEBI:16526"/>
        <dbReference type="ChEBI" id="CHEBI:16810"/>
        <dbReference type="ChEBI" id="CHEBI:30031"/>
        <dbReference type="ChEBI" id="CHEBI:50342"/>
        <dbReference type="ChEBI" id="CHEBI:61965"/>
        <dbReference type="EC" id="1.14.11.2"/>
    </reaction>
</comment>
<evidence type="ECO:0000256" key="7">
    <source>
        <dbReference type="ARBA" id="ARBA00049169"/>
    </source>
</evidence>
<feature type="domain" description="Fe2OG dioxygenase" evidence="9">
    <location>
        <begin position="137"/>
        <end position="259"/>
    </location>
</feature>
<dbReference type="Proteomes" id="UP000247498">
    <property type="component" value="Unassembled WGS sequence"/>
</dbReference>
<protein>
    <recommendedName>
        <fullName evidence="9">Fe2OG dioxygenase domain-containing protein</fullName>
    </recommendedName>
</protein>
<comment type="cofactor">
    <cofactor evidence="1">
        <name>L-ascorbate</name>
        <dbReference type="ChEBI" id="CHEBI:38290"/>
    </cofactor>
</comment>
<proteinExistence type="predicted"/>
<comment type="subcellular location">
    <subcellularLocation>
        <location evidence="2">Endoplasmic reticulum membrane</location>
        <topology evidence="2">Single-pass type II membrane protein</topology>
    </subcellularLocation>
</comment>
<keyword evidence="6" id="KW-0408">Iron</keyword>
<feature type="signal peptide" evidence="8">
    <location>
        <begin position="1"/>
        <end position="20"/>
    </location>
</feature>
<dbReference type="InterPro" id="IPR006620">
    <property type="entry name" value="Pro_4_hyd_alph"/>
</dbReference>
<evidence type="ECO:0000256" key="4">
    <source>
        <dbReference type="ARBA" id="ARBA00022964"/>
    </source>
</evidence>
<dbReference type="PANTHER" id="PTHR10869:SF238">
    <property type="entry name" value="PROLYL 4-HYDROXYLASE 6-RELATED"/>
    <property type="match status" value="1"/>
</dbReference>
<evidence type="ECO:0000256" key="5">
    <source>
        <dbReference type="ARBA" id="ARBA00023002"/>
    </source>
</evidence>
<accession>A0A2V0NPR8</accession>
<dbReference type="Gene3D" id="2.60.120.620">
    <property type="entry name" value="q2cbj1_9rhob like domain"/>
    <property type="match status" value="1"/>
</dbReference>
<reference evidence="10 11" key="1">
    <citation type="journal article" date="2018" name="Sci. Rep.">
        <title>Raphidocelis subcapitata (=Pseudokirchneriella subcapitata) provides an insight into genome evolution and environmental adaptations in the Sphaeropleales.</title>
        <authorList>
            <person name="Suzuki S."/>
            <person name="Yamaguchi H."/>
            <person name="Nakajima N."/>
            <person name="Kawachi M."/>
        </authorList>
    </citation>
    <scope>NUCLEOTIDE SEQUENCE [LARGE SCALE GENOMIC DNA]</scope>
    <source>
        <strain evidence="10 11">NIES-35</strain>
    </source>
</reference>
<organism evidence="10 11">
    <name type="scientific">Raphidocelis subcapitata</name>
    <dbReference type="NCBI Taxonomy" id="307507"/>
    <lineage>
        <taxon>Eukaryota</taxon>
        <taxon>Viridiplantae</taxon>
        <taxon>Chlorophyta</taxon>
        <taxon>core chlorophytes</taxon>
        <taxon>Chlorophyceae</taxon>
        <taxon>CS clade</taxon>
        <taxon>Sphaeropleales</taxon>
        <taxon>Selenastraceae</taxon>
        <taxon>Raphidocelis</taxon>
    </lineage>
</organism>
<dbReference type="GO" id="GO:0004656">
    <property type="term" value="F:procollagen-proline 4-dioxygenase activity"/>
    <property type="evidence" value="ECO:0007669"/>
    <property type="project" value="UniProtKB-EC"/>
</dbReference>
<dbReference type="Pfam" id="PF13640">
    <property type="entry name" value="2OG-FeII_Oxy_3"/>
    <property type="match status" value="1"/>
</dbReference>
<dbReference type="OrthoDB" id="420380at2759"/>
<dbReference type="EMBL" id="BDRX01000011">
    <property type="protein sequence ID" value="GBF89628.1"/>
    <property type="molecule type" value="Genomic_DNA"/>
</dbReference>
<dbReference type="PROSITE" id="PS51471">
    <property type="entry name" value="FE2OG_OXY"/>
    <property type="match status" value="1"/>
</dbReference>
<evidence type="ECO:0000256" key="1">
    <source>
        <dbReference type="ARBA" id="ARBA00001961"/>
    </source>
</evidence>